<dbReference type="EMBL" id="GGEC01038737">
    <property type="protein sequence ID" value="MBX19221.1"/>
    <property type="molecule type" value="Transcribed_RNA"/>
</dbReference>
<sequence>MYNLKNLSKFQIMALKTDKAKDNKPLAYDRTIQY</sequence>
<protein>
    <submittedName>
        <fullName evidence="1">Uncharacterized protein</fullName>
    </submittedName>
</protein>
<organism evidence="1">
    <name type="scientific">Rhizophora mucronata</name>
    <name type="common">Asiatic mangrove</name>
    <dbReference type="NCBI Taxonomy" id="61149"/>
    <lineage>
        <taxon>Eukaryota</taxon>
        <taxon>Viridiplantae</taxon>
        <taxon>Streptophyta</taxon>
        <taxon>Embryophyta</taxon>
        <taxon>Tracheophyta</taxon>
        <taxon>Spermatophyta</taxon>
        <taxon>Magnoliopsida</taxon>
        <taxon>eudicotyledons</taxon>
        <taxon>Gunneridae</taxon>
        <taxon>Pentapetalae</taxon>
        <taxon>rosids</taxon>
        <taxon>fabids</taxon>
        <taxon>Malpighiales</taxon>
        <taxon>Rhizophoraceae</taxon>
        <taxon>Rhizophora</taxon>
    </lineage>
</organism>
<reference evidence="1" key="1">
    <citation type="submission" date="2018-02" db="EMBL/GenBank/DDBJ databases">
        <title>Rhizophora mucronata_Transcriptome.</title>
        <authorList>
            <person name="Meera S.P."/>
            <person name="Sreeshan A."/>
            <person name="Augustine A."/>
        </authorList>
    </citation>
    <scope>NUCLEOTIDE SEQUENCE</scope>
    <source>
        <tissue evidence="1">Leaf</tissue>
    </source>
</reference>
<proteinExistence type="predicted"/>
<accession>A0A2P2LMK9</accession>
<evidence type="ECO:0000313" key="1">
    <source>
        <dbReference type="EMBL" id="MBX19221.1"/>
    </source>
</evidence>
<name>A0A2P2LMK9_RHIMU</name>
<dbReference type="AlphaFoldDB" id="A0A2P2LMK9"/>